<dbReference type="InterPro" id="IPR002669">
    <property type="entry name" value="UreD"/>
</dbReference>
<comment type="caution">
    <text evidence="4">The sequence shown here is derived from an EMBL/GenBank/DDBJ whole genome shotgun (WGS) entry which is preliminary data.</text>
</comment>
<dbReference type="HAMAP" id="MF_01384">
    <property type="entry name" value="UreD"/>
    <property type="match status" value="1"/>
</dbReference>
<evidence type="ECO:0000256" key="1">
    <source>
        <dbReference type="ARBA" id="ARBA00007177"/>
    </source>
</evidence>
<keyword evidence="3" id="KW-0963">Cytoplasm</keyword>
<evidence type="ECO:0000256" key="3">
    <source>
        <dbReference type="HAMAP-Rule" id="MF_01384"/>
    </source>
</evidence>
<comment type="subcellular location">
    <subcellularLocation>
        <location evidence="3">Cytoplasm</location>
    </subcellularLocation>
</comment>
<dbReference type="Pfam" id="PF01774">
    <property type="entry name" value="UreD"/>
    <property type="match status" value="1"/>
</dbReference>
<reference evidence="4 5" key="1">
    <citation type="submission" date="2024-05" db="EMBL/GenBank/DDBJ databases">
        <authorList>
            <person name="Liu Q."/>
            <person name="Xin Y.-H."/>
        </authorList>
    </citation>
    <scope>NUCLEOTIDE SEQUENCE [LARGE SCALE GENOMIC DNA]</scope>
    <source>
        <strain evidence="4 5">CGMCC 1.10181</strain>
    </source>
</reference>
<evidence type="ECO:0000256" key="2">
    <source>
        <dbReference type="ARBA" id="ARBA00023186"/>
    </source>
</evidence>
<evidence type="ECO:0000313" key="4">
    <source>
        <dbReference type="EMBL" id="MEN2792952.1"/>
    </source>
</evidence>
<dbReference type="RefSeq" id="WP_343889693.1">
    <property type="nucleotide sequence ID" value="NZ_BAAAEH010000023.1"/>
</dbReference>
<comment type="subunit">
    <text evidence="3">UreD, UreF and UreG form a complex that acts as a GTP-hydrolysis-dependent molecular chaperone, activating the urease apoprotein by helping to assemble the nickel containing metallocenter of UreC. The UreE protein probably delivers the nickel.</text>
</comment>
<proteinExistence type="inferred from homology"/>
<accession>A0ABU9YAX6</accession>
<dbReference type="EMBL" id="JBDIME010000036">
    <property type="protein sequence ID" value="MEN2792952.1"/>
    <property type="molecule type" value="Genomic_DNA"/>
</dbReference>
<dbReference type="PANTHER" id="PTHR33643">
    <property type="entry name" value="UREASE ACCESSORY PROTEIN D"/>
    <property type="match status" value="1"/>
</dbReference>
<sequence length="220" mass="23824">MNTAGGLTGGDRLNQEFDWGEQSRGMVTTLAAEKIYRSTGGPAYVTTKLRIAADADVEWLPQETILFDRSDLDRTLDVEMCGDATFLAVEVIIFGRTAMGETMTTGRLLDRWRIRRNGQLIYVDSLRLEGSPQAMLELPAVGNGARAIATLLLVAQDASARLEALRAVADRVLGRSAASSWNGLLLARFLAADGAALHQNLLPALAALRGERALPSAWRN</sequence>
<organism evidence="4 5">
    <name type="scientific">Sphingomonas oligophenolica</name>
    <dbReference type="NCBI Taxonomy" id="301154"/>
    <lineage>
        <taxon>Bacteria</taxon>
        <taxon>Pseudomonadati</taxon>
        <taxon>Pseudomonadota</taxon>
        <taxon>Alphaproteobacteria</taxon>
        <taxon>Sphingomonadales</taxon>
        <taxon>Sphingomonadaceae</taxon>
        <taxon>Sphingomonas</taxon>
    </lineage>
</organism>
<dbReference type="PANTHER" id="PTHR33643:SF1">
    <property type="entry name" value="UREASE ACCESSORY PROTEIN D"/>
    <property type="match status" value="1"/>
</dbReference>
<comment type="function">
    <text evidence="3">Required for maturation of urease via the functional incorporation of the urease nickel metallocenter.</text>
</comment>
<protein>
    <recommendedName>
        <fullName evidence="3">Urease accessory protein UreD</fullName>
    </recommendedName>
</protein>
<comment type="similarity">
    <text evidence="1 3">Belongs to the UreD family.</text>
</comment>
<name>A0ABU9YAX6_9SPHN</name>
<keyword evidence="3" id="KW-0996">Nickel insertion</keyword>
<gene>
    <name evidence="3" type="primary">ureD</name>
    <name evidence="4" type="ORF">ABC974_25220</name>
</gene>
<evidence type="ECO:0000313" key="5">
    <source>
        <dbReference type="Proteomes" id="UP001419910"/>
    </source>
</evidence>
<keyword evidence="2 3" id="KW-0143">Chaperone</keyword>
<dbReference type="Proteomes" id="UP001419910">
    <property type="component" value="Unassembled WGS sequence"/>
</dbReference>
<keyword evidence="5" id="KW-1185">Reference proteome</keyword>